<evidence type="ECO:0000313" key="3">
    <source>
        <dbReference type="EMBL" id="AXX92662.1"/>
    </source>
</evidence>
<dbReference type="AlphaFoldDB" id="A0A2G1DL08"/>
<sequence>MLNEFINSFKSINLSTLDENNFPFSSYAPFIKYNNKYYVYLSDMAKHANNLKNNPKVCIFFIEDEKDCENIFARKRVTLQATSNLIKRDTKKFEKILDEFEKLNKDTVKVTREMLDFNLFELTPIYGEAIFGFGKAYNIGGEHFDTLIQRDNLKGHKSK</sequence>
<keyword evidence="1" id="KW-0560">Oxidoreductase</keyword>
<evidence type="ECO:0000313" key="4">
    <source>
        <dbReference type="EMBL" id="PHO19084.1"/>
    </source>
</evidence>
<dbReference type="Gene3D" id="2.30.110.10">
    <property type="entry name" value="Electron Transport, Fmn-binding Protein, Chain A"/>
    <property type="match status" value="1"/>
</dbReference>
<accession>A0A2G1DL08</accession>
<dbReference type="InterPro" id="IPR052019">
    <property type="entry name" value="F420H2_bilvrd_red/Heme_oxyg"/>
</dbReference>
<gene>
    <name evidence="3" type="ORF">AMOL_1697</name>
    <name evidence="4" type="ORF">CPU12_02220</name>
</gene>
<dbReference type="Pfam" id="PF01243">
    <property type="entry name" value="PNPOx_N"/>
    <property type="match status" value="1"/>
</dbReference>
<proteinExistence type="predicted"/>
<evidence type="ECO:0000313" key="6">
    <source>
        <dbReference type="Proteomes" id="UP000262712"/>
    </source>
</evidence>
<dbReference type="GO" id="GO:0005829">
    <property type="term" value="C:cytosol"/>
    <property type="evidence" value="ECO:0007669"/>
    <property type="project" value="TreeGrafter"/>
</dbReference>
<dbReference type="Proteomes" id="UP000221222">
    <property type="component" value="Unassembled WGS sequence"/>
</dbReference>
<keyword evidence="5" id="KW-1185">Reference proteome</keyword>
<evidence type="ECO:0000313" key="5">
    <source>
        <dbReference type="Proteomes" id="UP000221222"/>
    </source>
</evidence>
<organism evidence="4 5">
    <name type="scientific">Malaciobacter molluscorum LMG 25693</name>
    <dbReference type="NCBI Taxonomy" id="870501"/>
    <lineage>
        <taxon>Bacteria</taxon>
        <taxon>Pseudomonadati</taxon>
        <taxon>Campylobacterota</taxon>
        <taxon>Epsilonproteobacteria</taxon>
        <taxon>Campylobacterales</taxon>
        <taxon>Arcobacteraceae</taxon>
        <taxon>Malaciobacter</taxon>
    </lineage>
</organism>
<dbReference type="GO" id="GO:0070967">
    <property type="term" value="F:coenzyme F420 binding"/>
    <property type="evidence" value="ECO:0007669"/>
    <property type="project" value="TreeGrafter"/>
</dbReference>
<dbReference type="EMBL" id="NXFY01000002">
    <property type="protein sequence ID" value="PHO19084.1"/>
    <property type="molecule type" value="Genomic_DNA"/>
</dbReference>
<evidence type="ECO:0000256" key="1">
    <source>
        <dbReference type="ARBA" id="ARBA00023002"/>
    </source>
</evidence>
<protein>
    <submittedName>
        <fullName evidence="4">Heme iron utilization protein</fullName>
    </submittedName>
    <submittedName>
        <fullName evidence="3">Heme utilization protein HutZ</fullName>
    </submittedName>
</protein>
<feature type="domain" description="Pyridoxamine 5'-phosphate oxidase N-terminal" evidence="2">
    <location>
        <begin position="3"/>
        <end position="126"/>
    </location>
</feature>
<dbReference type="InterPro" id="IPR011576">
    <property type="entry name" value="Pyridox_Oxase_N"/>
</dbReference>
<dbReference type="KEGG" id="amol:AMOL_1697"/>
<dbReference type="Proteomes" id="UP000262712">
    <property type="component" value="Chromosome"/>
</dbReference>
<dbReference type="InterPro" id="IPR014419">
    <property type="entry name" value="HutZ"/>
</dbReference>
<name>A0A2G1DL08_9BACT</name>
<dbReference type="GO" id="GO:0016627">
    <property type="term" value="F:oxidoreductase activity, acting on the CH-CH group of donors"/>
    <property type="evidence" value="ECO:0007669"/>
    <property type="project" value="TreeGrafter"/>
</dbReference>
<dbReference type="SUPFAM" id="SSF50475">
    <property type="entry name" value="FMN-binding split barrel"/>
    <property type="match status" value="1"/>
</dbReference>
<dbReference type="RefSeq" id="WP_099341444.1">
    <property type="nucleotide sequence ID" value="NZ_CP032098.1"/>
</dbReference>
<reference evidence="4 5" key="1">
    <citation type="submission" date="2017-09" db="EMBL/GenBank/DDBJ databases">
        <title>Arcobacter canalis sp. nov., a new species isolated from a water canal contaminated with urban sewage.</title>
        <authorList>
            <person name="Perez-Cataluna A."/>
            <person name="Salas-Masso N."/>
            <person name="Figueras M.J."/>
        </authorList>
    </citation>
    <scope>NUCLEOTIDE SEQUENCE [LARGE SCALE GENOMIC DNA]</scope>
    <source>
        <strain evidence="4 5">F98-3</strain>
    </source>
</reference>
<evidence type="ECO:0000259" key="2">
    <source>
        <dbReference type="Pfam" id="PF01243"/>
    </source>
</evidence>
<dbReference type="InterPro" id="IPR012349">
    <property type="entry name" value="Split_barrel_FMN-bd"/>
</dbReference>
<reference evidence="3 6" key="2">
    <citation type="submission" date="2018-08" db="EMBL/GenBank/DDBJ databases">
        <title>Complete genome of the Arcobacter molluscorum type strain LMG 25693.</title>
        <authorList>
            <person name="Miller W.G."/>
            <person name="Yee E."/>
            <person name="Bono J.L."/>
        </authorList>
    </citation>
    <scope>NUCLEOTIDE SEQUENCE [LARGE SCALE GENOMIC DNA]</scope>
    <source>
        <strain evidence="3 6">CECT 7696</strain>
    </source>
</reference>
<dbReference type="PIRSF" id="PIRSF004633">
    <property type="entry name" value="UCP_PLP_oxd"/>
    <property type="match status" value="1"/>
</dbReference>
<dbReference type="PANTHER" id="PTHR35176:SF6">
    <property type="entry name" value="HEME OXYGENASE HI_0854-RELATED"/>
    <property type="match status" value="1"/>
</dbReference>
<dbReference type="PANTHER" id="PTHR35176">
    <property type="entry name" value="HEME OXYGENASE HI_0854-RELATED"/>
    <property type="match status" value="1"/>
</dbReference>
<dbReference type="EMBL" id="CP032098">
    <property type="protein sequence ID" value="AXX92662.1"/>
    <property type="molecule type" value="Genomic_DNA"/>
</dbReference>